<feature type="region of interest" description="Disordered" evidence="1">
    <location>
        <begin position="27"/>
        <end position="157"/>
    </location>
</feature>
<keyword evidence="5" id="KW-1185">Reference proteome</keyword>
<dbReference type="Proteomes" id="UP001153714">
    <property type="component" value="Chromosome 18"/>
</dbReference>
<feature type="signal peptide" evidence="2">
    <location>
        <begin position="1"/>
        <end position="16"/>
    </location>
</feature>
<reference evidence="4" key="2">
    <citation type="submission" date="2022-10" db="EMBL/GenBank/DDBJ databases">
        <authorList>
            <consortium name="ENA_rothamsted_submissions"/>
            <consortium name="culmorum"/>
            <person name="King R."/>
        </authorList>
    </citation>
    <scope>NUCLEOTIDE SEQUENCE</scope>
</reference>
<accession>A0A9N9WCP6</accession>
<protein>
    <recommendedName>
        <fullName evidence="3">DUF4794 domain-containing protein</fullName>
    </recommendedName>
</protein>
<dbReference type="EMBL" id="OU893349">
    <property type="protein sequence ID" value="CAG9787593.1"/>
    <property type="molecule type" value="Genomic_DNA"/>
</dbReference>
<proteinExistence type="predicted"/>
<name>A0A9N9WCP6_9NEOP</name>
<feature type="compositionally biased region" description="Basic and acidic residues" evidence="1">
    <location>
        <begin position="99"/>
        <end position="157"/>
    </location>
</feature>
<evidence type="ECO:0000313" key="5">
    <source>
        <dbReference type="Proteomes" id="UP001153714"/>
    </source>
</evidence>
<gene>
    <name evidence="4" type="ORF">DIATSA_LOCUS5462</name>
</gene>
<dbReference type="OrthoDB" id="8197587at2759"/>
<evidence type="ECO:0000259" key="3">
    <source>
        <dbReference type="Pfam" id="PF16042"/>
    </source>
</evidence>
<evidence type="ECO:0000256" key="1">
    <source>
        <dbReference type="SAM" id="MobiDB-lite"/>
    </source>
</evidence>
<evidence type="ECO:0000256" key="2">
    <source>
        <dbReference type="SAM" id="SignalP"/>
    </source>
</evidence>
<sequence length="224" mass="25100">MKTFACILLLAAVVSAEPPRYRIARFRSERQELSGDGEEGQKSAGGEAPYAAAGFKPTREFNLPARHEVSPPSTSYGTPDDSYGAPFKTYAAPQVEYGVPEKKQSEEHKAKEKVEKHEGSEVEKLKESKEAKESKNSKETNEGKEKKAKLEEEPKKEAEVLSAEGAYYVLLPGSQLQRVQFQTENDIRNMAYTARLQYRNEDRAPLFVYTAVPQFQSAAYVQLL</sequence>
<feature type="domain" description="DUF4794" evidence="3">
    <location>
        <begin position="48"/>
        <end position="105"/>
    </location>
</feature>
<evidence type="ECO:0000313" key="4">
    <source>
        <dbReference type="EMBL" id="CAG9787593.1"/>
    </source>
</evidence>
<organism evidence="4 5">
    <name type="scientific">Diatraea saccharalis</name>
    <name type="common">sugarcane borer</name>
    <dbReference type="NCBI Taxonomy" id="40085"/>
    <lineage>
        <taxon>Eukaryota</taxon>
        <taxon>Metazoa</taxon>
        <taxon>Ecdysozoa</taxon>
        <taxon>Arthropoda</taxon>
        <taxon>Hexapoda</taxon>
        <taxon>Insecta</taxon>
        <taxon>Pterygota</taxon>
        <taxon>Neoptera</taxon>
        <taxon>Endopterygota</taxon>
        <taxon>Lepidoptera</taxon>
        <taxon>Glossata</taxon>
        <taxon>Ditrysia</taxon>
        <taxon>Pyraloidea</taxon>
        <taxon>Crambidae</taxon>
        <taxon>Crambinae</taxon>
        <taxon>Diatraea</taxon>
    </lineage>
</organism>
<dbReference type="InterPro" id="IPR032011">
    <property type="entry name" value="DUF4794"/>
</dbReference>
<reference evidence="4" key="1">
    <citation type="submission" date="2021-12" db="EMBL/GenBank/DDBJ databases">
        <authorList>
            <person name="King R."/>
        </authorList>
    </citation>
    <scope>NUCLEOTIDE SEQUENCE</scope>
</reference>
<feature type="chain" id="PRO_5040303609" description="DUF4794 domain-containing protein" evidence="2">
    <location>
        <begin position="17"/>
        <end position="224"/>
    </location>
</feature>
<dbReference type="Pfam" id="PF16042">
    <property type="entry name" value="DUF4794"/>
    <property type="match status" value="1"/>
</dbReference>
<keyword evidence="2" id="KW-0732">Signal</keyword>
<dbReference type="AlphaFoldDB" id="A0A9N9WCP6"/>